<gene>
    <name evidence="1" type="ORF">SAMN05421810_103323</name>
</gene>
<dbReference type="OrthoDB" id="3690349at2"/>
<dbReference type="EMBL" id="FOWW01000003">
    <property type="protein sequence ID" value="SFP75808.1"/>
    <property type="molecule type" value="Genomic_DNA"/>
</dbReference>
<protein>
    <submittedName>
        <fullName evidence="1">Uncharacterized protein</fullName>
    </submittedName>
</protein>
<dbReference type="Proteomes" id="UP000198727">
    <property type="component" value="Unassembled WGS sequence"/>
</dbReference>
<name>A0A1I5SYL7_9PSEU</name>
<proteinExistence type="predicted"/>
<dbReference type="RefSeq" id="WP_092529970.1">
    <property type="nucleotide sequence ID" value="NZ_FOWW01000003.1"/>
</dbReference>
<keyword evidence="2" id="KW-1185">Reference proteome</keyword>
<evidence type="ECO:0000313" key="2">
    <source>
        <dbReference type="Proteomes" id="UP000198727"/>
    </source>
</evidence>
<reference evidence="2" key="1">
    <citation type="submission" date="2016-10" db="EMBL/GenBank/DDBJ databases">
        <authorList>
            <person name="Varghese N."/>
            <person name="Submissions S."/>
        </authorList>
    </citation>
    <scope>NUCLEOTIDE SEQUENCE [LARGE SCALE GENOMIC DNA]</scope>
    <source>
        <strain evidence="2">CGMCC 4.5579</strain>
    </source>
</reference>
<organism evidence="1 2">
    <name type="scientific">Amycolatopsis arida</name>
    <dbReference type="NCBI Taxonomy" id="587909"/>
    <lineage>
        <taxon>Bacteria</taxon>
        <taxon>Bacillati</taxon>
        <taxon>Actinomycetota</taxon>
        <taxon>Actinomycetes</taxon>
        <taxon>Pseudonocardiales</taxon>
        <taxon>Pseudonocardiaceae</taxon>
        <taxon>Amycolatopsis</taxon>
    </lineage>
</organism>
<dbReference type="AlphaFoldDB" id="A0A1I5SYL7"/>
<evidence type="ECO:0000313" key="1">
    <source>
        <dbReference type="EMBL" id="SFP75808.1"/>
    </source>
</evidence>
<accession>A0A1I5SYL7</accession>
<sequence>MTSSPEQRAVDTETALRRLIDRGYRFVHPRDARGEVVAVVGIRAHGSVIDMVRLEAEDDVIAMRMPGDEADVLEPKTVLWRSSGDLRRVVGELLSLGDDEYAVSRGHSSGCWVPDDAGRSKFLVVTA</sequence>